<dbReference type="Proteomes" id="UP001177140">
    <property type="component" value="Unassembled WGS sequence"/>
</dbReference>
<dbReference type="InterPro" id="IPR015943">
    <property type="entry name" value="WD40/YVTN_repeat-like_dom_sf"/>
</dbReference>
<dbReference type="InterPro" id="IPR036322">
    <property type="entry name" value="WD40_repeat_dom_sf"/>
</dbReference>
<name>A0AA41SIV0_PAPNU</name>
<dbReference type="Pfam" id="PF00400">
    <property type="entry name" value="WD40"/>
    <property type="match status" value="1"/>
</dbReference>
<comment type="caution">
    <text evidence="2">The sequence shown here is derived from an EMBL/GenBank/DDBJ whole genome shotgun (WGS) entry which is preliminary data.</text>
</comment>
<protein>
    <recommendedName>
        <fullName evidence="4">Cytosolic iron-sulfur protein assembly protein CIAO1 homolog</fullName>
    </recommendedName>
</protein>
<feature type="repeat" description="WD" evidence="1">
    <location>
        <begin position="1"/>
        <end position="23"/>
    </location>
</feature>
<evidence type="ECO:0000256" key="1">
    <source>
        <dbReference type="PROSITE-ProRule" id="PRU00221"/>
    </source>
</evidence>
<dbReference type="AlphaFoldDB" id="A0AA41SIV0"/>
<evidence type="ECO:0000313" key="2">
    <source>
        <dbReference type="EMBL" id="MCL7037452.1"/>
    </source>
</evidence>
<dbReference type="PANTHER" id="PTHR19920">
    <property type="entry name" value="WD40 PROTEIN CIAO1"/>
    <property type="match status" value="1"/>
</dbReference>
<reference evidence="2" key="1">
    <citation type="submission" date="2022-03" db="EMBL/GenBank/DDBJ databases">
        <title>A functionally conserved STORR gene fusion in Papaver species that diverged 16.8 million years ago.</title>
        <authorList>
            <person name="Catania T."/>
        </authorList>
    </citation>
    <scope>NUCLEOTIDE SEQUENCE</scope>
    <source>
        <strain evidence="2">S-191538</strain>
    </source>
</reference>
<dbReference type="EMBL" id="JAJJMA010179278">
    <property type="protein sequence ID" value="MCL7037452.1"/>
    <property type="molecule type" value="Genomic_DNA"/>
</dbReference>
<evidence type="ECO:0008006" key="4">
    <source>
        <dbReference type="Google" id="ProtNLM"/>
    </source>
</evidence>
<dbReference type="PANTHER" id="PTHR19920:SF0">
    <property type="entry name" value="CYTOSOLIC IRON-SULFUR PROTEIN ASSEMBLY PROTEIN CIAO1-RELATED"/>
    <property type="match status" value="1"/>
</dbReference>
<evidence type="ECO:0000313" key="3">
    <source>
        <dbReference type="Proteomes" id="UP001177140"/>
    </source>
</evidence>
<dbReference type="PROSITE" id="PS50082">
    <property type="entry name" value="WD_REPEATS_2"/>
    <property type="match status" value="1"/>
</dbReference>
<gene>
    <name evidence="2" type="ORF">MKW94_008708</name>
</gene>
<dbReference type="GO" id="GO:0097361">
    <property type="term" value="C:cytosolic [4Fe-4S] assembly targeting complex"/>
    <property type="evidence" value="ECO:0007669"/>
    <property type="project" value="TreeGrafter"/>
</dbReference>
<proteinExistence type="predicted"/>
<keyword evidence="3" id="KW-1185">Reference proteome</keyword>
<dbReference type="GO" id="GO:0016226">
    <property type="term" value="P:iron-sulfur cluster assembly"/>
    <property type="evidence" value="ECO:0007669"/>
    <property type="project" value="TreeGrafter"/>
</dbReference>
<accession>A0AA41SIV0</accession>
<sequence>MVQWHPFLDMLVICSYDNTVKIWAEEDDDSDNWHCVRTLNESSNGHSSTNGHLYLTLKIWESDPNATPPADDGFAPWRHASNLAGYHDRTIFSVHWSREGIIASGAADDAIRLFVKNEEVDGASYRLLLKKEKAHEMDVNAVQWSSHETKLDRAF</sequence>
<dbReference type="SUPFAM" id="SSF50978">
    <property type="entry name" value="WD40 repeat-like"/>
    <property type="match status" value="1"/>
</dbReference>
<keyword evidence="1" id="KW-0853">WD repeat</keyword>
<dbReference type="InterPro" id="IPR001680">
    <property type="entry name" value="WD40_rpt"/>
</dbReference>
<dbReference type="Gene3D" id="2.130.10.10">
    <property type="entry name" value="YVTN repeat-like/Quinoprotein amine dehydrogenase"/>
    <property type="match status" value="1"/>
</dbReference>
<organism evidence="2 3">
    <name type="scientific">Papaver nudicaule</name>
    <name type="common">Iceland poppy</name>
    <dbReference type="NCBI Taxonomy" id="74823"/>
    <lineage>
        <taxon>Eukaryota</taxon>
        <taxon>Viridiplantae</taxon>
        <taxon>Streptophyta</taxon>
        <taxon>Embryophyta</taxon>
        <taxon>Tracheophyta</taxon>
        <taxon>Spermatophyta</taxon>
        <taxon>Magnoliopsida</taxon>
        <taxon>Ranunculales</taxon>
        <taxon>Papaveraceae</taxon>
        <taxon>Papaveroideae</taxon>
        <taxon>Papaver</taxon>
    </lineage>
</organism>